<dbReference type="EMBL" id="UZAU01000666">
    <property type="status" value="NOT_ANNOTATED_CDS"/>
    <property type="molecule type" value="Genomic_DNA"/>
</dbReference>
<organism evidence="1 2">
    <name type="scientific">Cannabis sativa</name>
    <name type="common">Hemp</name>
    <name type="synonym">Marijuana</name>
    <dbReference type="NCBI Taxonomy" id="3483"/>
    <lineage>
        <taxon>Eukaryota</taxon>
        <taxon>Viridiplantae</taxon>
        <taxon>Streptophyta</taxon>
        <taxon>Embryophyta</taxon>
        <taxon>Tracheophyta</taxon>
        <taxon>Spermatophyta</taxon>
        <taxon>Magnoliopsida</taxon>
        <taxon>eudicotyledons</taxon>
        <taxon>Gunneridae</taxon>
        <taxon>Pentapetalae</taxon>
        <taxon>rosids</taxon>
        <taxon>fabids</taxon>
        <taxon>Rosales</taxon>
        <taxon>Cannabaceae</taxon>
        <taxon>Cannabis</taxon>
    </lineage>
</organism>
<evidence type="ECO:0000313" key="1">
    <source>
        <dbReference type="EnsemblPlants" id="cds.evm.model.07.1410"/>
    </source>
</evidence>
<accession>A0A803Q2J2</accession>
<dbReference type="Gramene" id="evm.model.07.1410">
    <property type="protein sequence ID" value="cds.evm.model.07.1410"/>
    <property type="gene ID" value="evm.TU.07.1410"/>
</dbReference>
<evidence type="ECO:0000313" key="2">
    <source>
        <dbReference type="Proteomes" id="UP000596661"/>
    </source>
</evidence>
<reference evidence="1" key="2">
    <citation type="submission" date="2021-03" db="UniProtKB">
        <authorList>
            <consortium name="EnsemblPlants"/>
        </authorList>
    </citation>
    <scope>IDENTIFICATION</scope>
</reference>
<dbReference type="AlphaFoldDB" id="A0A803Q2J2"/>
<name>A0A803Q2J2_CANSA</name>
<keyword evidence="2" id="KW-1185">Reference proteome</keyword>
<dbReference type="EnsemblPlants" id="evm.model.07.1410">
    <property type="protein sequence ID" value="cds.evm.model.07.1410"/>
    <property type="gene ID" value="evm.TU.07.1410"/>
</dbReference>
<sequence length="133" mass="14673">MTGRKTLAGFLTRGGGSEISTTTTPFVSEVDTTKASSVLGWEVKLIPHQPSQRAENSLGPYLKLSYRFALLFPLFYTLVEGLAQKDVNPNLVHPSNGLVTPLAFVQFPNEPFVSFSAYRDRVMMMLYHGLGGF</sequence>
<reference evidence="1" key="1">
    <citation type="submission" date="2018-11" db="EMBL/GenBank/DDBJ databases">
        <authorList>
            <person name="Grassa J C."/>
        </authorList>
    </citation>
    <scope>NUCLEOTIDE SEQUENCE [LARGE SCALE GENOMIC DNA]</scope>
</reference>
<protein>
    <submittedName>
        <fullName evidence="1">Uncharacterized protein</fullName>
    </submittedName>
</protein>
<proteinExistence type="predicted"/>
<dbReference type="Proteomes" id="UP000596661">
    <property type="component" value="Chromosome 7"/>
</dbReference>